<proteinExistence type="predicted"/>
<sequence length="131" mass="15004">MVVWQREGGVPVQTPGFSETGERNLEGSNDVDSESGVKKSQWSYSDSLKAGENVLLCFTADDKMELEVIQQWKNDCHSHLFKLDVFPTLKDHKRDEAGCEHRWWHIADAVGSQHPVQQVLLSIYQLLYEPF</sequence>
<evidence type="ECO:0000313" key="2">
    <source>
        <dbReference type="EMBL" id="KAI7737172.1"/>
    </source>
</evidence>
<evidence type="ECO:0000313" key="3">
    <source>
        <dbReference type="Proteomes" id="UP001206925"/>
    </source>
</evidence>
<dbReference type="Proteomes" id="UP001206925">
    <property type="component" value="Unassembled WGS sequence"/>
</dbReference>
<feature type="region of interest" description="Disordered" evidence="1">
    <location>
        <begin position="1"/>
        <end position="38"/>
    </location>
</feature>
<name>A0AAD5GCG0_AMBAR</name>
<gene>
    <name evidence="2" type="ORF">M8C21_009011</name>
</gene>
<reference evidence="2" key="1">
    <citation type="submission" date="2022-06" db="EMBL/GenBank/DDBJ databases">
        <title>Uncovering the hologenomic basis of an extraordinary plant invasion.</title>
        <authorList>
            <person name="Bieker V.C."/>
            <person name="Martin M.D."/>
            <person name="Gilbert T."/>
            <person name="Hodgins K."/>
            <person name="Battlay P."/>
            <person name="Petersen B."/>
            <person name="Wilson J."/>
        </authorList>
    </citation>
    <scope>NUCLEOTIDE SEQUENCE</scope>
    <source>
        <strain evidence="2">AA19_3_7</strain>
        <tissue evidence="2">Leaf</tissue>
    </source>
</reference>
<evidence type="ECO:0000256" key="1">
    <source>
        <dbReference type="SAM" id="MobiDB-lite"/>
    </source>
</evidence>
<dbReference type="AlphaFoldDB" id="A0AAD5GCG0"/>
<organism evidence="2 3">
    <name type="scientific">Ambrosia artemisiifolia</name>
    <name type="common">Common ragweed</name>
    <dbReference type="NCBI Taxonomy" id="4212"/>
    <lineage>
        <taxon>Eukaryota</taxon>
        <taxon>Viridiplantae</taxon>
        <taxon>Streptophyta</taxon>
        <taxon>Embryophyta</taxon>
        <taxon>Tracheophyta</taxon>
        <taxon>Spermatophyta</taxon>
        <taxon>Magnoliopsida</taxon>
        <taxon>eudicotyledons</taxon>
        <taxon>Gunneridae</taxon>
        <taxon>Pentapetalae</taxon>
        <taxon>asterids</taxon>
        <taxon>campanulids</taxon>
        <taxon>Asterales</taxon>
        <taxon>Asteraceae</taxon>
        <taxon>Asteroideae</taxon>
        <taxon>Heliantheae alliance</taxon>
        <taxon>Heliantheae</taxon>
        <taxon>Ambrosia</taxon>
    </lineage>
</organism>
<accession>A0AAD5GCG0</accession>
<protein>
    <submittedName>
        <fullName evidence="2">Uncharacterized protein</fullName>
    </submittedName>
</protein>
<comment type="caution">
    <text evidence="2">The sequence shown here is derived from an EMBL/GenBank/DDBJ whole genome shotgun (WGS) entry which is preliminary data.</text>
</comment>
<keyword evidence="3" id="KW-1185">Reference proteome</keyword>
<dbReference type="EMBL" id="JAMZMK010009096">
    <property type="protein sequence ID" value="KAI7737172.1"/>
    <property type="molecule type" value="Genomic_DNA"/>
</dbReference>